<dbReference type="EMBL" id="SGIU01000001">
    <property type="protein sequence ID" value="TAI49688.1"/>
    <property type="molecule type" value="Genomic_DNA"/>
</dbReference>
<dbReference type="Gene3D" id="1.10.150.240">
    <property type="entry name" value="Putative phosphatase, domain 2"/>
    <property type="match status" value="1"/>
</dbReference>
<dbReference type="OrthoDB" id="9802350at2"/>
<dbReference type="InterPro" id="IPR023214">
    <property type="entry name" value="HAD_sf"/>
</dbReference>
<gene>
    <name evidence="1" type="ORF">EW142_07795</name>
</gene>
<sequence length="229" mass="26890">MFRGVVSDIFFDLDHTLWDFEKNSELTFQKILSKNQVSVVLNDFMSVYRPINLEYWKMYRENRISKPDLRYQRLKRSFDALHFPISDDTILVLADEYIEHLSSFQHLIPNAVEVLEYLSPNYRLHIITNGFQEIQEKKMRNSNIHHFFEHVIDSESVGVKKPHPRIFKFALEKAQVPAHRSLMIGDNMEADVLGARYLGFHTVHFNAHADGDPNLCKTIDDLLEIKSIL</sequence>
<dbReference type="Gene3D" id="3.40.50.1000">
    <property type="entry name" value="HAD superfamily/HAD-like"/>
    <property type="match status" value="1"/>
</dbReference>
<dbReference type="AlphaFoldDB" id="A0A4Q8QK20"/>
<dbReference type="SFLD" id="SFLDG01135">
    <property type="entry name" value="C1.5.6:_HAD__Beta-PGM__Phospha"/>
    <property type="match status" value="1"/>
</dbReference>
<dbReference type="CDD" id="cd04305">
    <property type="entry name" value="HAD_Neu5Ac-Pase_like"/>
    <property type="match status" value="1"/>
</dbReference>
<dbReference type="Proteomes" id="UP000291981">
    <property type="component" value="Unassembled WGS sequence"/>
</dbReference>
<proteinExistence type="predicted"/>
<dbReference type="SUPFAM" id="SSF56784">
    <property type="entry name" value="HAD-like"/>
    <property type="match status" value="1"/>
</dbReference>
<dbReference type="GO" id="GO:0008253">
    <property type="term" value="F:5'-nucleotidase activity"/>
    <property type="evidence" value="ECO:0007669"/>
    <property type="project" value="InterPro"/>
</dbReference>
<name>A0A4Q8QK20_9FLAO</name>
<dbReference type="Pfam" id="PF00702">
    <property type="entry name" value="Hydrolase"/>
    <property type="match status" value="1"/>
</dbReference>
<protein>
    <submittedName>
        <fullName evidence="1">Noncanonical pyrimidine nucleotidase, YjjG family</fullName>
    </submittedName>
</protein>
<dbReference type="SFLD" id="SFLDG01129">
    <property type="entry name" value="C1.5:_HAD__Beta-PGM__Phosphata"/>
    <property type="match status" value="1"/>
</dbReference>
<accession>A0A4Q8QK20</accession>
<dbReference type="NCBIfam" id="TIGR01549">
    <property type="entry name" value="HAD-SF-IA-v1"/>
    <property type="match status" value="1"/>
</dbReference>
<dbReference type="RefSeq" id="WP_130612055.1">
    <property type="nucleotide sequence ID" value="NZ_SGIU01000001.1"/>
</dbReference>
<reference evidence="1 2" key="1">
    <citation type="submission" date="2019-02" db="EMBL/GenBank/DDBJ databases">
        <title>Draft genome sequence of Muricauda sp. 176CP4-71.</title>
        <authorList>
            <person name="Park J.-S."/>
        </authorList>
    </citation>
    <scope>NUCLEOTIDE SEQUENCE [LARGE SCALE GENOMIC DNA]</scope>
    <source>
        <strain evidence="1 2">176CP4-71</strain>
    </source>
</reference>
<evidence type="ECO:0000313" key="2">
    <source>
        <dbReference type="Proteomes" id="UP000291981"/>
    </source>
</evidence>
<dbReference type="NCBIfam" id="TIGR02254">
    <property type="entry name" value="YjjG_YfnB"/>
    <property type="match status" value="1"/>
</dbReference>
<dbReference type="InterPro" id="IPR023198">
    <property type="entry name" value="PGP-like_dom2"/>
</dbReference>
<dbReference type="InterPro" id="IPR011951">
    <property type="entry name" value="HAD-SF_hydro_IA_YjjG/PynA"/>
</dbReference>
<keyword evidence="2" id="KW-1185">Reference proteome</keyword>
<dbReference type="InterPro" id="IPR052550">
    <property type="entry name" value="Pyrimidine_5'-ntase_YjjG"/>
</dbReference>
<dbReference type="PANTHER" id="PTHR47478">
    <property type="match status" value="1"/>
</dbReference>
<evidence type="ECO:0000313" key="1">
    <source>
        <dbReference type="EMBL" id="TAI49688.1"/>
    </source>
</evidence>
<organism evidence="1 2">
    <name type="scientific">Flagellimonas allohymeniacidonis</name>
    <dbReference type="NCBI Taxonomy" id="2517819"/>
    <lineage>
        <taxon>Bacteria</taxon>
        <taxon>Pseudomonadati</taxon>
        <taxon>Bacteroidota</taxon>
        <taxon>Flavobacteriia</taxon>
        <taxon>Flavobacteriales</taxon>
        <taxon>Flavobacteriaceae</taxon>
        <taxon>Flagellimonas</taxon>
    </lineage>
</organism>
<dbReference type="InterPro" id="IPR006439">
    <property type="entry name" value="HAD-SF_hydro_IA"/>
</dbReference>
<dbReference type="SFLD" id="SFLDS00003">
    <property type="entry name" value="Haloacid_Dehalogenase"/>
    <property type="match status" value="1"/>
</dbReference>
<dbReference type="PANTHER" id="PTHR47478:SF1">
    <property type="entry name" value="PYRIMIDINE 5'-NUCLEOTIDASE YJJG"/>
    <property type="match status" value="1"/>
</dbReference>
<comment type="caution">
    <text evidence="1">The sequence shown here is derived from an EMBL/GenBank/DDBJ whole genome shotgun (WGS) entry which is preliminary data.</text>
</comment>
<dbReference type="InterPro" id="IPR036412">
    <property type="entry name" value="HAD-like_sf"/>
</dbReference>